<proteinExistence type="predicted"/>
<dbReference type="PANTHER" id="PTHR14155">
    <property type="entry name" value="RING FINGER DOMAIN-CONTAINING"/>
    <property type="match status" value="1"/>
</dbReference>
<feature type="compositionally biased region" description="Pro residues" evidence="5">
    <location>
        <begin position="962"/>
        <end position="976"/>
    </location>
</feature>
<keyword evidence="3" id="KW-0862">Zinc</keyword>
<feature type="region of interest" description="Disordered" evidence="5">
    <location>
        <begin position="876"/>
        <end position="1167"/>
    </location>
</feature>
<name>A0A1B9HU81_9TREE</name>
<dbReference type="Pfam" id="PF13639">
    <property type="entry name" value="zf-RING_2"/>
    <property type="match status" value="1"/>
</dbReference>
<dbReference type="GeneID" id="30175579"/>
<feature type="domain" description="RING-type" evidence="6">
    <location>
        <begin position="1260"/>
        <end position="1302"/>
    </location>
</feature>
<dbReference type="KEGG" id="kpin:30175579"/>
<feature type="region of interest" description="Disordered" evidence="5">
    <location>
        <begin position="1"/>
        <end position="217"/>
    </location>
</feature>
<reference evidence="8" key="2">
    <citation type="submission" date="2013-07" db="EMBL/GenBank/DDBJ databases">
        <authorList>
            <consortium name="The Broad Institute Genome Sequencing Platform"/>
            <person name="Cuomo C."/>
            <person name="Litvintseva A."/>
            <person name="Chen Y."/>
            <person name="Heitman J."/>
            <person name="Sun S."/>
            <person name="Springer D."/>
            <person name="Dromer F."/>
            <person name="Young S.K."/>
            <person name="Zeng Q."/>
            <person name="Gargeya S."/>
            <person name="Fitzgerald M."/>
            <person name="Abouelleil A."/>
            <person name="Alvarado L."/>
            <person name="Berlin A.M."/>
            <person name="Chapman S.B."/>
            <person name="Dewar J."/>
            <person name="Goldberg J."/>
            <person name="Griggs A."/>
            <person name="Gujja S."/>
            <person name="Hansen M."/>
            <person name="Howarth C."/>
            <person name="Imamovic A."/>
            <person name="Larimer J."/>
            <person name="McCowan C."/>
            <person name="Murphy C."/>
            <person name="Pearson M."/>
            <person name="Priest M."/>
            <person name="Roberts A."/>
            <person name="Saif S."/>
            <person name="Shea T."/>
            <person name="Sykes S."/>
            <person name="Wortman J."/>
            <person name="Nusbaum C."/>
            <person name="Birren B."/>
        </authorList>
    </citation>
    <scope>NUCLEOTIDE SEQUENCE</scope>
    <source>
        <strain evidence="8">CBS 10737</strain>
    </source>
</reference>
<reference evidence="7" key="3">
    <citation type="submission" date="2016-07" db="EMBL/GenBank/DDBJ databases">
        <title>Evolution of pathogenesis and genome organization in the Tremellales.</title>
        <authorList>
            <person name="Cuomo C."/>
            <person name="Litvintseva A."/>
            <person name="Heitman J."/>
            <person name="Chen Y."/>
            <person name="Sun S."/>
            <person name="Springer D."/>
            <person name="Dromer F."/>
            <person name="Young S."/>
            <person name="Zeng Q."/>
            <person name="Chapman S."/>
            <person name="Gujja S."/>
            <person name="Saif S."/>
            <person name="Birren B."/>
        </authorList>
    </citation>
    <scope>NUCLEOTIDE SEQUENCE</scope>
    <source>
        <strain evidence="7">CBS 10737</strain>
    </source>
</reference>
<feature type="compositionally biased region" description="Low complexity" evidence="5">
    <location>
        <begin position="56"/>
        <end position="70"/>
    </location>
</feature>
<feature type="compositionally biased region" description="Polar residues" evidence="5">
    <location>
        <begin position="75"/>
        <end position="91"/>
    </location>
</feature>
<reference evidence="8" key="4">
    <citation type="submission" date="2024-02" db="EMBL/GenBank/DDBJ databases">
        <title>Comparative genomics of Cryptococcus and Kwoniella reveals pathogenesis evolution and contrasting modes of karyotype evolution via chromosome fusion or intercentromeric recombination.</title>
        <authorList>
            <person name="Coelho M.A."/>
            <person name="David-Palma M."/>
            <person name="Shea T."/>
            <person name="Bowers K."/>
            <person name="McGinley-Smith S."/>
            <person name="Mohammad A.W."/>
            <person name="Gnirke A."/>
            <person name="Yurkov A.M."/>
            <person name="Nowrousian M."/>
            <person name="Sun S."/>
            <person name="Cuomo C.A."/>
            <person name="Heitman J."/>
        </authorList>
    </citation>
    <scope>NUCLEOTIDE SEQUENCE</scope>
    <source>
        <strain evidence="8">CBS 10737</strain>
    </source>
</reference>
<feature type="compositionally biased region" description="Polar residues" evidence="5">
    <location>
        <begin position="120"/>
        <end position="148"/>
    </location>
</feature>
<protein>
    <recommendedName>
        <fullName evidence="6">RING-type domain-containing protein</fullName>
    </recommendedName>
</protein>
<dbReference type="PANTHER" id="PTHR14155:SF627">
    <property type="entry name" value="OS06G0192800 PROTEIN"/>
    <property type="match status" value="1"/>
</dbReference>
<feature type="compositionally biased region" description="Polar residues" evidence="5">
    <location>
        <begin position="1006"/>
        <end position="1025"/>
    </location>
</feature>
<evidence type="ECO:0000313" key="9">
    <source>
        <dbReference type="Proteomes" id="UP000094020"/>
    </source>
</evidence>
<dbReference type="GO" id="GO:0008270">
    <property type="term" value="F:zinc ion binding"/>
    <property type="evidence" value="ECO:0007669"/>
    <property type="project" value="UniProtKB-KW"/>
</dbReference>
<feature type="compositionally biased region" description="Pro residues" evidence="5">
    <location>
        <begin position="983"/>
        <end position="1005"/>
    </location>
</feature>
<feature type="region of interest" description="Disordered" evidence="5">
    <location>
        <begin position="229"/>
        <end position="254"/>
    </location>
</feature>
<dbReference type="Gene3D" id="3.30.40.10">
    <property type="entry name" value="Zinc/RING finger domain, C3HC4 (zinc finger)"/>
    <property type="match status" value="1"/>
</dbReference>
<evidence type="ECO:0000256" key="5">
    <source>
        <dbReference type="SAM" id="MobiDB-lite"/>
    </source>
</evidence>
<dbReference type="SMART" id="SM00184">
    <property type="entry name" value="RING"/>
    <property type="match status" value="1"/>
</dbReference>
<dbReference type="SUPFAM" id="SSF57850">
    <property type="entry name" value="RING/U-box"/>
    <property type="match status" value="1"/>
</dbReference>
<dbReference type="OrthoDB" id="8062037at2759"/>
<keyword evidence="9" id="KW-1185">Reference proteome</keyword>
<feature type="compositionally biased region" description="Polar residues" evidence="5">
    <location>
        <begin position="158"/>
        <end position="171"/>
    </location>
</feature>
<feature type="compositionally biased region" description="Pro residues" evidence="5">
    <location>
        <begin position="40"/>
        <end position="52"/>
    </location>
</feature>
<dbReference type="STRING" id="1296096.A0A1B9HU81"/>
<evidence type="ECO:0000256" key="1">
    <source>
        <dbReference type="ARBA" id="ARBA00022723"/>
    </source>
</evidence>
<evidence type="ECO:0000259" key="6">
    <source>
        <dbReference type="PROSITE" id="PS50089"/>
    </source>
</evidence>
<feature type="compositionally biased region" description="Polar residues" evidence="5">
    <location>
        <begin position="535"/>
        <end position="544"/>
    </location>
</feature>
<dbReference type="InterPro" id="IPR001841">
    <property type="entry name" value="Znf_RING"/>
</dbReference>
<feature type="region of interest" description="Disordered" evidence="5">
    <location>
        <begin position="457"/>
        <end position="699"/>
    </location>
</feature>
<evidence type="ECO:0000313" key="7">
    <source>
        <dbReference type="EMBL" id="OCF46823.1"/>
    </source>
</evidence>
<feature type="compositionally biased region" description="Polar residues" evidence="5">
    <location>
        <begin position="396"/>
        <end position="412"/>
    </location>
</feature>
<feature type="compositionally biased region" description="Low complexity" evidence="5">
    <location>
        <begin position="309"/>
        <end position="319"/>
    </location>
</feature>
<feature type="region of interest" description="Disordered" evidence="5">
    <location>
        <begin position="294"/>
        <end position="415"/>
    </location>
</feature>
<dbReference type="PROSITE" id="PS50089">
    <property type="entry name" value="ZF_RING_2"/>
    <property type="match status" value="1"/>
</dbReference>
<dbReference type="RefSeq" id="XP_019008042.1">
    <property type="nucleotide sequence ID" value="XM_019158904.1"/>
</dbReference>
<dbReference type="EMBL" id="KI894015">
    <property type="protein sequence ID" value="OCF46823.1"/>
    <property type="molecule type" value="Genomic_DNA"/>
</dbReference>
<organism evidence="7">
    <name type="scientific">Kwoniella pini CBS 10737</name>
    <dbReference type="NCBI Taxonomy" id="1296096"/>
    <lineage>
        <taxon>Eukaryota</taxon>
        <taxon>Fungi</taxon>
        <taxon>Dikarya</taxon>
        <taxon>Basidiomycota</taxon>
        <taxon>Agaricomycotina</taxon>
        <taxon>Tremellomycetes</taxon>
        <taxon>Tremellales</taxon>
        <taxon>Cryptococcaceae</taxon>
        <taxon>Kwoniella</taxon>
    </lineage>
</organism>
<dbReference type="EMBL" id="CP144527">
    <property type="protein sequence ID" value="WWC72444.1"/>
    <property type="molecule type" value="Genomic_DNA"/>
</dbReference>
<feature type="compositionally biased region" description="Pro residues" evidence="5">
    <location>
        <begin position="899"/>
        <end position="908"/>
    </location>
</feature>
<keyword evidence="1" id="KW-0479">Metal-binding</keyword>
<evidence type="ECO:0000313" key="8">
    <source>
        <dbReference type="EMBL" id="WWC72444.1"/>
    </source>
</evidence>
<feature type="compositionally biased region" description="Basic and acidic residues" evidence="5">
    <location>
        <begin position="180"/>
        <end position="206"/>
    </location>
</feature>
<dbReference type="InterPro" id="IPR053238">
    <property type="entry name" value="RING-H2_zinc_finger"/>
</dbReference>
<feature type="compositionally biased region" description="Low complexity" evidence="5">
    <location>
        <begin position="1115"/>
        <end position="1130"/>
    </location>
</feature>
<gene>
    <name evidence="7" type="ORF">I206_07210</name>
    <name evidence="8" type="ORF">I206_106406</name>
</gene>
<keyword evidence="2 4" id="KW-0863">Zinc-finger</keyword>
<evidence type="ECO:0000256" key="3">
    <source>
        <dbReference type="ARBA" id="ARBA00022833"/>
    </source>
</evidence>
<sequence length="1308" mass="141554">MNSGRTGATTGRRKDDPLESRGNTPAGGGRAKARKKPKVSPSPTPRSGPIPTPYLALAPTPISSLSSSTIDQLAATASSSNLILPSSFIRSSQHKRNKSTPNLREEGGNEEAGSSSNVNRNTSDVVYNRPMSGQGQTTRPQKYVTSLLSPPMIIPGGTSATPRIQGSGNTPQLPPNTRRRSSEQREQRELRERAANRRRSQERLRDLVNGNPSLTSLGQLGQILESGQLPEDNEDEHGLSRAQQDVQQAQRRRRRIVRGEGAGVARRLTVSSREEGRAIGLARGASMRRTNVWDDIPEAGEPPPPFPFPTSSSSRLPPSFATPTVIPSVPSQGASERPRSPPPTFEQAIGLSLSPAPVPDVRSDSTPSTPRASTSSRPTLSVSTSVPQVVIAEAENSPSSTHYASAPSSPTHTVLGFDDFRAAERLKSSERDDRRAWNEDLLAGYSLEERVRREIERQLGKDLHVRQPSQDVDAESETSTPQASPVEDVVDLAGPAEGHQDLAKEIAATVKATPSPTVDKLNVADQGKSEVSDLSIANTSQTSVEYEGLSAPTPESREVDESVVHFEADRDEVPPRRSIDEITTELMAEPARSPTPSQTPVAASPEEASHDQSEEQEAALETSKANEQATETLSNRTMPAGAPEEHQPVSTTVPPPEVEQGIPASPTVTTNIRKTPQRIKPTRSSTAESDHSHKPTLSPYIKRLSVPEFSPFKPVLQRPASLNNEPLFARQKQDGDSEVAHSPVLGANSALATDPIHQQTAMRNGDLDIKAKEGENLPPSREAALRRRNLAIAKTTVATQSALELSRPKTKVSFFPRDHKPVSGPLINFDTPTPSPPESALSVVENRKVMTTSNDISVLAASSAELLTLLELQDSPKLSEGSEPVAESSAQGAARMAKRPPPPPPPPNRKVKDEISRRVPPLLSPAKPSYQVDNHVSAENAAVKIAEGSPTHLDARSTEKPTLPPRRAPPPPPPVPRLNLIPKVPPPLPPRPTTTSPTPPTPPPQDAQSPKLTPRLSLSGQGSQNRPKGPRPPPPPPRARQTNWFSNFARKKPATSATITSVEADEAISPVRPNNERAQTDFPPLTQQSDDREEERDRIIERSSSAANVRTVNDSNSRSSESSTLRSPHSQQATLPLSDVGQSQTQIQTQSGLEIQSNGREEENRGREWTDLDLLVSRIDPIGGGGGGGERRQEGLMEIDSFEGYQRISDFLGPSKSQAASLNALSNLLTGLIQIDSRRTTPQGKIKLKLSLLGLRVSKCGICLSQFKLNERAIMLPMCNHSGHESCARRWFREKGNCWVCRELLPEE</sequence>
<feature type="compositionally biased region" description="Low complexity" evidence="5">
    <location>
        <begin position="364"/>
        <end position="381"/>
    </location>
</feature>
<evidence type="ECO:0000256" key="2">
    <source>
        <dbReference type="ARBA" id="ARBA00022771"/>
    </source>
</evidence>
<feature type="compositionally biased region" description="Basic and acidic residues" evidence="5">
    <location>
        <begin position="555"/>
        <end position="580"/>
    </location>
</feature>
<reference evidence="7" key="1">
    <citation type="submission" date="2013-07" db="EMBL/GenBank/DDBJ databases">
        <title>The Genome Sequence of Cryptococcus pinus CBS10737.</title>
        <authorList>
            <consortium name="The Broad Institute Genome Sequencing Platform"/>
            <person name="Cuomo C."/>
            <person name="Litvintseva A."/>
            <person name="Chen Y."/>
            <person name="Heitman J."/>
            <person name="Sun S."/>
            <person name="Springer D."/>
            <person name="Dromer F."/>
            <person name="Young S.K."/>
            <person name="Zeng Q."/>
            <person name="Gargeya S."/>
            <person name="Fitzgerald M."/>
            <person name="Abouelleil A."/>
            <person name="Alvarado L."/>
            <person name="Berlin A.M."/>
            <person name="Chapman S.B."/>
            <person name="Dewar J."/>
            <person name="Goldberg J."/>
            <person name="Griggs A."/>
            <person name="Gujja S."/>
            <person name="Hansen M."/>
            <person name="Howarth C."/>
            <person name="Imamovic A."/>
            <person name="Larimer J."/>
            <person name="McCowan C."/>
            <person name="Murphy C."/>
            <person name="Pearson M."/>
            <person name="Priest M."/>
            <person name="Roberts A."/>
            <person name="Saif S."/>
            <person name="Shea T."/>
            <person name="Sykes S."/>
            <person name="Wortman J."/>
            <person name="Nusbaum C."/>
            <person name="Birren B."/>
        </authorList>
    </citation>
    <scope>NUCLEOTIDE SEQUENCE [LARGE SCALE GENOMIC DNA]</scope>
    <source>
        <strain evidence="7">CBS 10737</strain>
    </source>
</reference>
<feature type="compositionally biased region" description="Low complexity" evidence="5">
    <location>
        <begin position="1141"/>
        <end position="1152"/>
    </location>
</feature>
<feature type="compositionally biased region" description="Polar residues" evidence="5">
    <location>
        <begin position="623"/>
        <end position="637"/>
    </location>
</feature>
<evidence type="ECO:0000256" key="4">
    <source>
        <dbReference type="PROSITE-ProRule" id="PRU00175"/>
    </source>
</evidence>
<dbReference type="InterPro" id="IPR013083">
    <property type="entry name" value="Znf_RING/FYVE/PHD"/>
</dbReference>
<accession>A0A1B9HU81</accession>
<dbReference type="Proteomes" id="UP000094020">
    <property type="component" value="Chromosome 9"/>
</dbReference>